<dbReference type="Pfam" id="PF03976">
    <property type="entry name" value="PPK2"/>
    <property type="match status" value="2"/>
</dbReference>
<reference evidence="4" key="1">
    <citation type="submission" date="2016-09" db="EMBL/GenBank/DDBJ databases">
        <authorList>
            <person name="Varghese N."/>
            <person name="Submissions S."/>
        </authorList>
    </citation>
    <scope>NUCLEOTIDE SEQUENCE [LARGE SCALE GENOMIC DNA]</scope>
    <source>
        <strain evidence="4">ANC 3699</strain>
    </source>
</reference>
<dbReference type="SUPFAM" id="SSF52540">
    <property type="entry name" value="P-loop containing nucleoside triphosphate hydrolases"/>
    <property type="match status" value="1"/>
</dbReference>
<dbReference type="AlphaFoldDB" id="A0A1G6HEX3"/>
<feature type="domain" description="Polyphosphate kinase-2-related" evidence="2">
    <location>
        <begin position="283"/>
        <end position="502"/>
    </location>
</feature>
<dbReference type="Proteomes" id="UP000242317">
    <property type="component" value="Unassembled WGS sequence"/>
</dbReference>
<dbReference type="Gene3D" id="3.40.50.300">
    <property type="entry name" value="P-loop containing nucleotide triphosphate hydrolases"/>
    <property type="match status" value="2"/>
</dbReference>
<keyword evidence="1" id="KW-0175">Coiled coil</keyword>
<sequence length="503" mass="58854">MSKSEKINAEQASQDDLAKNSAQLVPCLSAEQLEKLPIRDEDELSADLIEAQFQLREGRGSIKGKSVLILISGIELAGKGEAVQQLREWVDPRYLLVKAEVPHPLTKSQPFWQPYAGFIPAEGQMKLLFGNWYSDLLATAMHVSEPITTEQFKDYVQNMREFELDLQANHVHVVKVWFDLSWKALQKRLDKLDPSVQKWQQLHGLDWRSQKQYDTLQKLRAHFTEDWICIDGDDEERRDQQFAQVVLSALKQPLSEITPDAITGRWKKSTIPDDLTQFDDDELDKDDYKKQLKKLSKKVAKAMRQDERNVVIVFEGMDAAGKGGAIKRIIKKLDPREYDIYTIAAPEKYELRRPYLWRFWTKLPKNGDITIFDRSWYGRVLVERLEGFAKPFEWKRAYAEINRFEQDLMDNQTVLIKFWLAIDKDEQEKRFKAREVTPHKRFKITDEDWRNREKWDDYLQAAADMFEHTSTDCAPWHIVATNDKNSARIAVLEHILERLKAAN</sequence>
<dbReference type="PANTHER" id="PTHR34383">
    <property type="entry name" value="POLYPHOSPHATE:AMP PHOSPHOTRANSFERASE-RELATED"/>
    <property type="match status" value="1"/>
</dbReference>
<keyword evidence="3" id="KW-0808">Transferase</keyword>
<protein>
    <submittedName>
        <fullName evidence="3">Polyphosphate:AMP phosphotransferase</fullName>
    </submittedName>
</protein>
<dbReference type="PANTHER" id="PTHR34383:SF3">
    <property type="entry name" value="POLYPHOSPHATE:AMP PHOSPHOTRANSFERASE"/>
    <property type="match status" value="1"/>
</dbReference>
<gene>
    <name evidence="3" type="ORF">SAMN05421749_102156</name>
</gene>
<keyword evidence="4" id="KW-1185">Reference proteome</keyword>
<dbReference type="EMBL" id="FMYK01000002">
    <property type="protein sequence ID" value="SDB92668.1"/>
    <property type="molecule type" value="Genomic_DNA"/>
</dbReference>
<name>A0A1G6HEX3_9GAMM</name>
<dbReference type="InterPro" id="IPR022488">
    <property type="entry name" value="PPK2-related"/>
</dbReference>
<evidence type="ECO:0000313" key="4">
    <source>
        <dbReference type="Proteomes" id="UP000242317"/>
    </source>
</evidence>
<feature type="coiled-coil region" evidence="1">
    <location>
        <begin position="278"/>
        <end position="305"/>
    </location>
</feature>
<evidence type="ECO:0000259" key="2">
    <source>
        <dbReference type="Pfam" id="PF03976"/>
    </source>
</evidence>
<dbReference type="GO" id="GO:0016740">
    <property type="term" value="F:transferase activity"/>
    <property type="evidence" value="ECO:0007669"/>
    <property type="project" value="UniProtKB-KW"/>
</dbReference>
<dbReference type="InterPro" id="IPR027417">
    <property type="entry name" value="P-loop_NTPase"/>
</dbReference>
<proteinExistence type="predicted"/>
<evidence type="ECO:0000313" key="3">
    <source>
        <dbReference type="EMBL" id="SDB92668.1"/>
    </source>
</evidence>
<accession>A0A1G6HEX3</accession>
<dbReference type="OrthoDB" id="9775224at2"/>
<feature type="domain" description="Polyphosphate kinase-2-related" evidence="2">
    <location>
        <begin position="42"/>
        <end position="252"/>
    </location>
</feature>
<dbReference type="RefSeq" id="WP_092616491.1">
    <property type="nucleotide sequence ID" value="NZ_FMYK01000002.1"/>
</dbReference>
<evidence type="ECO:0000256" key="1">
    <source>
        <dbReference type="SAM" id="Coils"/>
    </source>
</evidence>
<organism evidence="3 4">
    <name type="scientific">Acinetobacter marinus</name>
    <dbReference type="NCBI Taxonomy" id="281375"/>
    <lineage>
        <taxon>Bacteria</taxon>
        <taxon>Pseudomonadati</taxon>
        <taxon>Pseudomonadota</taxon>
        <taxon>Gammaproteobacteria</taxon>
        <taxon>Moraxellales</taxon>
        <taxon>Moraxellaceae</taxon>
        <taxon>Acinetobacter</taxon>
    </lineage>
</organism>